<sequence length="349" mass="39979">MGNFLCKEYIIYDYDDHVLLSICSVCDSSKEALKLRRVSRRFRKAIDSFLSFNLDIKVVPHGGCQFCVYVNVSDDSLNSKAMFLKGKKWKVADVDALNHMDFRSLSLAVYANGSESYMEMIHILRNQIIMPIAITSHISNVSLTVLNCDDWEDGGKVFKPLHQLIRAVLRNAETITLNIYPNMVETIDFIRFLLGLNPKNLIIHTDYPDTKELVAIMKSNFITNFTVSPTYVENDSLQIDFLVFLHFEELMEEWSESSQLHSNIVTFNFRVPSDLWELSSDCCQCRGVDSRPSSQFFGICAVLEHSIQMAPFNMVHGSLCLSMREWADQLQAGCECREPETSRQSFNNQ</sequence>
<dbReference type="EMBL" id="JAUCMV010000003">
    <property type="protein sequence ID" value="KAK0413005.1"/>
    <property type="molecule type" value="Genomic_DNA"/>
</dbReference>
<comment type="caution">
    <text evidence="1">The sequence shown here is derived from an EMBL/GenBank/DDBJ whole genome shotgun (WGS) entry which is preliminary data.</text>
</comment>
<proteinExistence type="predicted"/>
<gene>
    <name evidence="1" type="ORF">QR680_006534</name>
</gene>
<reference evidence="1" key="1">
    <citation type="submission" date="2023-06" db="EMBL/GenBank/DDBJ databases">
        <title>Genomic analysis of the entomopathogenic nematode Steinernema hermaphroditum.</title>
        <authorList>
            <person name="Schwarz E.M."/>
            <person name="Heppert J.K."/>
            <person name="Baniya A."/>
            <person name="Schwartz H.T."/>
            <person name="Tan C.-H."/>
            <person name="Antoshechkin I."/>
            <person name="Sternberg P.W."/>
            <person name="Goodrich-Blair H."/>
            <person name="Dillman A.R."/>
        </authorList>
    </citation>
    <scope>NUCLEOTIDE SEQUENCE</scope>
    <source>
        <strain evidence="1">PS9179</strain>
        <tissue evidence="1">Whole animal</tissue>
    </source>
</reference>
<organism evidence="1 2">
    <name type="scientific">Steinernema hermaphroditum</name>
    <dbReference type="NCBI Taxonomy" id="289476"/>
    <lineage>
        <taxon>Eukaryota</taxon>
        <taxon>Metazoa</taxon>
        <taxon>Ecdysozoa</taxon>
        <taxon>Nematoda</taxon>
        <taxon>Chromadorea</taxon>
        <taxon>Rhabditida</taxon>
        <taxon>Tylenchina</taxon>
        <taxon>Panagrolaimomorpha</taxon>
        <taxon>Strongyloidoidea</taxon>
        <taxon>Steinernematidae</taxon>
        <taxon>Steinernema</taxon>
    </lineage>
</organism>
<evidence type="ECO:0008006" key="3">
    <source>
        <dbReference type="Google" id="ProtNLM"/>
    </source>
</evidence>
<name>A0AA39HVS1_9BILA</name>
<protein>
    <recommendedName>
        <fullName evidence="3">F-box domain-containing protein</fullName>
    </recommendedName>
</protein>
<dbReference type="Proteomes" id="UP001175271">
    <property type="component" value="Unassembled WGS sequence"/>
</dbReference>
<keyword evidence="2" id="KW-1185">Reference proteome</keyword>
<evidence type="ECO:0000313" key="2">
    <source>
        <dbReference type="Proteomes" id="UP001175271"/>
    </source>
</evidence>
<evidence type="ECO:0000313" key="1">
    <source>
        <dbReference type="EMBL" id="KAK0413005.1"/>
    </source>
</evidence>
<accession>A0AA39HVS1</accession>
<dbReference type="AlphaFoldDB" id="A0AA39HVS1"/>